<sequence length="182" mass="19211">MEPASPSACVSASLSLSRRGGAAAPRAPGSPGPCAPSRAARSILPPSPPGEAGSLLSKQPDTPYIQGRLRTGVLLQPRATAGQRGRPAGDQALPALRSPCCRSLWDEPQASTPGPQQPPTNPIFKCPDPKTGTNVDKFLQCSQCSGRRCDTVFFADCACIPRTRCRNGIQDRADWSDENLCE</sequence>
<dbReference type="EMBL" id="CAJHUB010000681">
    <property type="protein sequence ID" value="CAD7678738.1"/>
    <property type="molecule type" value="Genomic_DNA"/>
</dbReference>
<keyword evidence="4" id="KW-1185">Reference proteome</keyword>
<evidence type="ECO:0000259" key="2">
    <source>
        <dbReference type="Pfam" id="PF25241"/>
    </source>
</evidence>
<feature type="compositionally biased region" description="Low complexity" evidence="1">
    <location>
        <begin position="17"/>
        <end position="27"/>
    </location>
</feature>
<dbReference type="AlphaFoldDB" id="A0A811YQ38"/>
<dbReference type="InterPro" id="IPR057430">
    <property type="entry name" value="LDLRAD1_C"/>
</dbReference>
<comment type="caution">
    <text evidence="3">The sequence shown here is derived from an EMBL/GenBank/DDBJ whole genome shotgun (WGS) entry which is preliminary data.</text>
</comment>
<proteinExistence type="predicted"/>
<feature type="region of interest" description="Disordered" evidence="1">
    <location>
        <begin position="1"/>
        <end position="92"/>
    </location>
</feature>
<evidence type="ECO:0000313" key="4">
    <source>
        <dbReference type="Proteomes" id="UP000645828"/>
    </source>
</evidence>
<dbReference type="Pfam" id="PF25241">
    <property type="entry name" value="LDLRAD1_C"/>
    <property type="match status" value="1"/>
</dbReference>
<evidence type="ECO:0000256" key="1">
    <source>
        <dbReference type="SAM" id="MobiDB-lite"/>
    </source>
</evidence>
<feature type="domain" description="LDLRAD1-like C-terminal" evidence="2">
    <location>
        <begin position="144"/>
        <end position="179"/>
    </location>
</feature>
<accession>A0A811YQ38</accession>
<reference evidence="3" key="1">
    <citation type="submission" date="2020-12" db="EMBL/GenBank/DDBJ databases">
        <authorList>
            <consortium name="Molecular Ecology Group"/>
        </authorList>
    </citation>
    <scope>NUCLEOTIDE SEQUENCE</scope>
    <source>
        <strain evidence="3">TBG_1078</strain>
    </source>
</reference>
<protein>
    <submittedName>
        <fullName evidence="3">(raccoon dog) hypothetical protein</fullName>
    </submittedName>
</protein>
<evidence type="ECO:0000313" key="3">
    <source>
        <dbReference type="EMBL" id="CAD7678738.1"/>
    </source>
</evidence>
<organism evidence="3 4">
    <name type="scientific">Nyctereutes procyonoides</name>
    <name type="common">Raccoon dog</name>
    <name type="synonym">Canis procyonoides</name>
    <dbReference type="NCBI Taxonomy" id="34880"/>
    <lineage>
        <taxon>Eukaryota</taxon>
        <taxon>Metazoa</taxon>
        <taxon>Chordata</taxon>
        <taxon>Craniata</taxon>
        <taxon>Vertebrata</taxon>
        <taxon>Euteleostomi</taxon>
        <taxon>Mammalia</taxon>
        <taxon>Eutheria</taxon>
        <taxon>Laurasiatheria</taxon>
        <taxon>Carnivora</taxon>
        <taxon>Caniformia</taxon>
        <taxon>Canidae</taxon>
        <taxon>Nyctereutes</taxon>
    </lineage>
</organism>
<gene>
    <name evidence="3" type="ORF">NYPRO_LOCUS11536</name>
</gene>
<dbReference type="Proteomes" id="UP000645828">
    <property type="component" value="Unassembled WGS sequence"/>
</dbReference>
<name>A0A811YQ38_NYCPR</name>